<dbReference type="PANTHER" id="PTHR47235">
    <property type="entry name" value="BLR6548 PROTEIN"/>
    <property type="match status" value="1"/>
</dbReference>
<organism evidence="5 6">
    <name type="scientific">Thiothrix lacustris</name>
    <dbReference type="NCBI Taxonomy" id="525917"/>
    <lineage>
        <taxon>Bacteria</taxon>
        <taxon>Pseudomonadati</taxon>
        <taxon>Pseudomonadota</taxon>
        <taxon>Gammaproteobacteria</taxon>
        <taxon>Thiotrichales</taxon>
        <taxon>Thiotrichaceae</taxon>
        <taxon>Thiothrix</taxon>
    </lineage>
</organism>
<evidence type="ECO:0000313" key="6">
    <source>
        <dbReference type="Proteomes" id="UP001236657"/>
    </source>
</evidence>
<name>A0ABY9MSB0_9GAMM</name>
<dbReference type="Proteomes" id="UP001236657">
    <property type="component" value="Chromosome"/>
</dbReference>
<dbReference type="CDD" id="cd19978">
    <property type="entry name" value="PBP1_ABC_ligand_binding-like"/>
    <property type="match status" value="1"/>
</dbReference>
<feature type="domain" description="Leucine-binding protein" evidence="4">
    <location>
        <begin position="34"/>
        <end position="193"/>
    </location>
</feature>
<evidence type="ECO:0000256" key="1">
    <source>
        <dbReference type="ARBA" id="ARBA00010062"/>
    </source>
</evidence>
<proteinExistence type="inferred from homology"/>
<protein>
    <submittedName>
        <fullName evidence="5">ABC transporter substrate-binding protein</fullName>
    </submittedName>
</protein>
<feature type="signal peptide" evidence="3">
    <location>
        <begin position="1"/>
        <end position="26"/>
    </location>
</feature>
<evidence type="ECO:0000259" key="4">
    <source>
        <dbReference type="Pfam" id="PF13458"/>
    </source>
</evidence>
<dbReference type="InterPro" id="IPR028081">
    <property type="entry name" value="Leu-bd"/>
</dbReference>
<dbReference type="InterPro" id="IPR028082">
    <property type="entry name" value="Peripla_BP_I"/>
</dbReference>
<feature type="chain" id="PRO_5046959738" evidence="3">
    <location>
        <begin position="27"/>
        <end position="422"/>
    </location>
</feature>
<reference evidence="5 6" key="1">
    <citation type="submission" date="2023-08" db="EMBL/GenBank/DDBJ databases">
        <title>New molecular markers tilS and rpoB for phylogenetic and monitoring studies of the genus Thiothrix biodiversity.</title>
        <authorList>
            <person name="Ravin N.V."/>
            <person name="Smolyakov D."/>
            <person name="Markov N.D."/>
            <person name="Beletsky A.V."/>
            <person name="Mardanov A.V."/>
            <person name="Rudenko T.S."/>
            <person name="Grabovich M.Y."/>
        </authorList>
    </citation>
    <scope>NUCLEOTIDE SEQUENCE [LARGE SCALE GENOMIC DNA]</scope>
    <source>
        <strain evidence="5 6">MK1</strain>
    </source>
</reference>
<sequence>MKNKNKQYTAIAGLLSLLCFPLTTQAEDGVTGTEIVIGGVMDLEGRSSGLGLGMKAGIEAALQGQSVAGHKVRFLAVNDSYTPDKAISATQQLIQQKVLLFAGNVGTPTAKAILPILEEQKIPAVGFFTGAGLLRPGKGDIINYRASYVQETKAVIDTALQHGIKPTEICAYVQNDAFGMAGVAGIREALQTSKGMETTLKALDNIIAAEGDEPVRNQLGPVGVYTRNTFIARDGYDSLKAWEQKQGTGCKLVVTVGTYEAIARFIAYASNKADPWIFSAVSFTGADDFRKTLNKFNLHDRIIMTQVVPLPDSELPIVQEARTALGKDYGYVSQEGYIVGKLLMHGLRQLETEKKPITRANLLATFKGQQFDLDGLNMNFSDDNQGSNLVVMTQYSTEKWQSLQDSVWQDWLDKQQKTTTTN</sequence>
<evidence type="ECO:0000256" key="3">
    <source>
        <dbReference type="SAM" id="SignalP"/>
    </source>
</evidence>
<dbReference type="Gene3D" id="3.40.50.2300">
    <property type="match status" value="2"/>
</dbReference>
<comment type="similarity">
    <text evidence="1">Belongs to the leucine-binding protein family.</text>
</comment>
<dbReference type="SUPFAM" id="SSF53822">
    <property type="entry name" value="Periplasmic binding protein-like I"/>
    <property type="match status" value="1"/>
</dbReference>
<gene>
    <name evidence="5" type="ORF">RCF98_04095</name>
</gene>
<keyword evidence="2 3" id="KW-0732">Signal</keyword>
<accession>A0ABY9MSB0</accession>
<evidence type="ECO:0000313" key="5">
    <source>
        <dbReference type="EMBL" id="WML91541.1"/>
    </source>
</evidence>
<dbReference type="EMBL" id="CP133218">
    <property type="protein sequence ID" value="WML91541.1"/>
    <property type="molecule type" value="Genomic_DNA"/>
</dbReference>
<dbReference type="RefSeq" id="WP_308896333.1">
    <property type="nucleotide sequence ID" value="NZ_CP133218.1"/>
</dbReference>
<keyword evidence="6" id="KW-1185">Reference proteome</keyword>
<dbReference type="Pfam" id="PF13458">
    <property type="entry name" value="Peripla_BP_6"/>
    <property type="match status" value="1"/>
</dbReference>
<dbReference type="PANTHER" id="PTHR47235:SF1">
    <property type="entry name" value="BLR6548 PROTEIN"/>
    <property type="match status" value="1"/>
</dbReference>
<evidence type="ECO:0000256" key="2">
    <source>
        <dbReference type="ARBA" id="ARBA00022729"/>
    </source>
</evidence>